<name>A0ABR1F6L6_9ASCO</name>
<feature type="compositionally biased region" description="Polar residues" evidence="5">
    <location>
        <begin position="241"/>
        <end position="259"/>
    </location>
</feature>
<feature type="compositionally biased region" description="Acidic residues" evidence="5">
    <location>
        <begin position="187"/>
        <end position="199"/>
    </location>
</feature>
<evidence type="ECO:0000313" key="7">
    <source>
        <dbReference type="EMBL" id="KAK7205491.1"/>
    </source>
</evidence>
<evidence type="ECO:0000313" key="8">
    <source>
        <dbReference type="Proteomes" id="UP001498771"/>
    </source>
</evidence>
<feature type="compositionally biased region" description="Basic and acidic residues" evidence="5">
    <location>
        <begin position="231"/>
        <end position="240"/>
    </location>
</feature>
<reference evidence="7 8" key="1">
    <citation type="submission" date="2024-03" db="EMBL/GenBank/DDBJ databases">
        <title>Genome-scale model development and genomic sequencing of the oleaginous clade Lipomyces.</title>
        <authorList>
            <consortium name="Lawrence Berkeley National Laboratory"/>
            <person name="Czajka J.J."/>
            <person name="Han Y."/>
            <person name="Kim J."/>
            <person name="Mondo S.J."/>
            <person name="Hofstad B.A."/>
            <person name="Robles A."/>
            <person name="Haridas S."/>
            <person name="Riley R."/>
            <person name="LaButti K."/>
            <person name="Pangilinan J."/>
            <person name="Andreopoulos W."/>
            <person name="Lipzen A."/>
            <person name="Yan J."/>
            <person name="Wang M."/>
            <person name="Ng V."/>
            <person name="Grigoriev I.V."/>
            <person name="Spatafora J.W."/>
            <person name="Magnuson J.K."/>
            <person name="Baker S.E."/>
            <person name="Pomraning K.R."/>
        </authorList>
    </citation>
    <scope>NUCLEOTIDE SEQUENCE [LARGE SCALE GENOMIC DNA]</scope>
    <source>
        <strain evidence="7 8">Phaff 52-87</strain>
    </source>
</reference>
<dbReference type="GeneID" id="90038082"/>
<dbReference type="InterPro" id="IPR007529">
    <property type="entry name" value="Znf_HIT"/>
</dbReference>
<dbReference type="PANTHER" id="PTHR13483:SF11">
    <property type="entry name" value="ZINC FINGER HIT DOMAIN-CONTAINING PROTEIN 3"/>
    <property type="match status" value="1"/>
</dbReference>
<dbReference type="EMBL" id="JBBJBU010000005">
    <property type="protein sequence ID" value="KAK7205491.1"/>
    <property type="molecule type" value="Genomic_DNA"/>
</dbReference>
<evidence type="ECO:0000256" key="5">
    <source>
        <dbReference type="SAM" id="MobiDB-lite"/>
    </source>
</evidence>
<keyword evidence="3" id="KW-0862">Zinc</keyword>
<dbReference type="RefSeq" id="XP_064768524.1">
    <property type="nucleotide sequence ID" value="XM_064912570.1"/>
</dbReference>
<feature type="compositionally biased region" description="Basic and acidic residues" evidence="5">
    <location>
        <begin position="159"/>
        <end position="186"/>
    </location>
</feature>
<feature type="region of interest" description="Disordered" evidence="5">
    <location>
        <begin position="72"/>
        <end position="98"/>
    </location>
</feature>
<protein>
    <recommendedName>
        <fullName evidence="6">HIT-type domain-containing protein</fullName>
    </recommendedName>
</protein>
<evidence type="ECO:0000256" key="1">
    <source>
        <dbReference type="ARBA" id="ARBA00022723"/>
    </source>
</evidence>
<keyword evidence="1" id="KW-0479">Metal-binding</keyword>
<comment type="caution">
    <text evidence="7">The sequence shown here is derived from an EMBL/GenBank/DDBJ whole genome shotgun (WGS) entry which is preliminary data.</text>
</comment>
<feature type="compositionally biased region" description="Polar residues" evidence="5">
    <location>
        <begin position="147"/>
        <end position="158"/>
    </location>
</feature>
<evidence type="ECO:0000256" key="3">
    <source>
        <dbReference type="ARBA" id="ARBA00022833"/>
    </source>
</evidence>
<keyword evidence="8" id="KW-1185">Reference proteome</keyword>
<feature type="domain" description="HIT-type" evidence="6">
    <location>
        <begin position="9"/>
        <end position="43"/>
    </location>
</feature>
<accession>A0ABR1F6L6</accession>
<organism evidence="7 8">
    <name type="scientific">Myxozyma melibiosi</name>
    <dbReference type="NCBI Taxonomy" id="54550"/>
    <lineage>
        <taxon>Eukaryota</taxon>
        <taxon>Fungi</taxon>
        <taxon>Dikarya</taxon>
        <taxon>Ascomycota</taxon>
        <taxon>Saccharomycotina</taxon>
        <taxon>Lipomycetes</taxon>
        <taxon>Lipomycetales</taxon>
        <taxon>Lipomycetaceae</taxon>
        <taxon>Myxozyma</taxon>
    </lineage>
</organism>
<proteinExistence type="predicted"/>
<keyword evidence="2 4" id="KW-0863">Zinc-finger</keyword>
<dbReference type="Pfam" id="PF04438">
    <property type="entry name" value="zf-HIT"/>
    <property type="match status" value="1"/>
</dbReference>
<feature type="compositionally biased region" description="Acidic residues" evidence="5">
    <location>
        <begin position="214"/>
        <end position="224"/>
    </location>
</feature>
<dbReference type="SUPFAM" id="SSF144232">
    <property type="entry name" value="HIT/MYND zinc finger-like"/>
    <property type="match status" value="1"/>
</dbReference>
<dbReference type="InterPro" id="IPR051639">
    <property type="entry name" value="BCD1"/>
</dbReference>
<dbReference type="PROSITE" id="PS51083">
    <property type="entry name" value="ZF_HIT"/>
    <property type="match status" value="1"/>
</dbReference>
<dbReference type="PANTHER" id="PTHR13483">
    <property type="entry name" value="BOX C_D SNORNA PROTEIN 1-RELATED"/>
    <property type="match status" value="1"/>
</dbReference>
<feature type="compositionally biased region" description="Basic residues" evidence="5">
    <location>
        <begin position="129"/>
        <end position="143"/>
    </location>
</feature>
<sequence length="268" mass="29550">MDRSLQSSCVSCFKEAPPYKCPKCMARYCSVACFNTHKARTSCTGMKDIKDAVIRYISRTELMGTRGYADLNAEANDESGAASRPQPDEDEREIEKRQRIGDRDYNFLSLIERRIGVQKNIAQDALRRGSSRLGRRGRGRGRGGRGQSSTRVTAQQNDHSSKNTEAGDGRPSDVGRDTTADPKEVAAENEDEHPAEEPIEQAPADRIPDIREIEDGDDDDDGPPEEISIVRGKELQKDTSTHISDNLPDSVQTATTGQDESIEQGPVP</sequence>
<feature type="region of interest" description="Disordered" evidence="5">
    <location>
        <begin position="126"/>
        <end position="268"/>
    </location>
</feature>
<evidence type="ECO:0000256" key="4">
    <source>
        <dbReference type="PROSITE-ProRule" id="PRU00453"/>
    </source>
</evidence>
<evidence type="ECO:0000259" key="6">
    <source>
        <dbReference type="PROSITE" id="PS51083"/>
    </source>
</evidence>
<gene>
    <name evidence="7" type="ORF">BZA70DRAFT_278261</name>
</gene>
<dbReference type="Proteomes" id="UP001498771">
    <property type="component" value="Unassembled WGS sequence"/>
</dbReference>
<evidence type="ECO:0000256" key="2">
    <source>
        <dbReference type="ARBA" id="ARBA00022771"/>
    </source>
</evidence>
<dbReference type="Gene3D" id="3.30.60.190">
    <property type="match status" value="1"/>
</dbReference>
<dbReference type="CDD" id="cd23023">
    <property type="entry name" value="zf-HIT_BCD1"/>
    <property type="match status" value="1"/>
</dbReference>